<evidence type="ECO:0008006" key="2">
    <source>
        <dbReference type="Google" id="ProtNLM"/>
    </source>
</evidence>
<gene>
    <name evidence="1" type="ORF">S12H4_23471</name>
</gene>
<dbReference type="AlphaFoldDB" id="X1SZD3"/>
<evidence type="ECO:0000313" key="1">
    <source>
        <dbReference type="EMBL" id="GAI84466.1"/>
    </source>
</evidence>
<reference evidence="1" key="1">
    <citation type="journal article" date="2014" name="Front. Microbiol.">
        <title>High frequency of phylogenetically diverse reductive dehalogenase-homologous genes in deep subseafloor sedimentary metagenomes.</title>
        <authorList>
            <person name="Kawai M."/>
            <person name="Futagami T."/>
            <person name="Toyoda A."/>
            <person name="Takaki Y."/>
            <person name="Nishi S."/>
            <person name="Hori S."/>
            <person name="Arai W."/>
            <person name="Tsubouchi T."/>
            <person name="Morono Y."/>
            <person name="Uchiyama I."/>
            <person name="Ito T."/>
            <person name="Fujiyama A."/>
            <person name="Inagaki F."/>
            <person name="Takami H."/>
        </authorList>
    </citation>
    <scope>NUCLEOTIDE SEQUENCE</scope>
    <source>
        <strain evidence="1">Expedition CK06-06</strain>
    </source>
</reference>
<dbReference type="SUPFAM" id="SSF49265">
    <property type="entry name" value="Fibronectin type III"/>
    <property type="match status" value="2"/>
</dbReference>
<sequence length="201" mass="21528">GEYYQTKTGLTSGHDYRFAAYADNSHGTGTGDWVEFTTTPTLTNPTVTTVKVSNITETSARLYGNITNTGGENCDERGFILQDLTSGTVVGPIYTTGSYSTGEYYQTKTGLTSGHDYRFAAYADNSHGTGTGDWVEFTTTPTLTNPTVTTVKVSNITETSARLYGNITNTGGENCDERGFILQDLTSGTVVGPIYTTGSYT</sequence>
<comment type="caution">
    <text evidence="1">The sequence shown here is derived from an EMBL/GenBank/DDBJ whole genome shotgun (WGS) entry which is preliminary data.</text>
</comment>
<proteinExistence type="predicted"/>
<feature type="non-terminal residue" evidence="1">
    <location>
        <position position="1"/>
    </location>
</feature>
<accession>X1SZD3</accession>
<organism evidence="1">
    <name type="scientific">marine sediment metagenome</name>
    <dbReference type="NCBI Taxonomy" id="412755"/>
    <lineage>
        <taxon>unclassified sequences</taxon>
        <taxon>metagenomes</taxon>
        <taxon>ecological metagenomes</taxon>
    </lineage>
</organism>
<protein>
    <recommendedName>
        <fullName evidence="2">Fibronectin type-III domain-containing protein</fullName>
    </recommendedName>
</protein>
<dbReference type="EMBL" id="BARW01012474">
    <property type="protein sequence ID" value="GAI84466.1"/>
    <property type="molecule type" value="Genomic_DNA"/>
</dbReference>
<name>X1SZD3_9ZZZZ</name>
<feature type="non-terminal residue" evidence="1">
    <location>
        <position position="201"/>
    </location>
</feature>
<dbReference type="InterPro" id="IPR036116">
    <property type="entry name" value="FN3_sf"/>
</dbReference>